<sequence length="162" mass="17210">MRARPTAETLVTKGCQRRPGQRRLRKLRPGASTDLVGLGLLAGAAGLLFIAMSDIGSALADFSAGAEPITVSSHAPAALPAAIGLGAFAALLLRRRGTPRGDTRLMAAALLCIPLMLLLPIPYLLAWRRVLTDHGYVQCETGVAGRRALYRWSHRTSASLCL</sequence>
<proteinExistence type="predicted"/>
<keyword evidence="2" id="KW-0472">Membrane</keyword>
<comment type="caution">
    <text evidence="3">The sequence shown here is derived from an EMBL/GenBank/DDBJ whole genome shotgun (WGS) entry which is preliminary data.</text>
</comment>
<feature type="transmembrane region" description="Helical" evidence="2">
    <location>
        <begin position="73"/>
        <end position="93"/>
    </location>
</feature>
<evidence type="ECO:0000313" key="4">
    <source>
        <dbReference type="Proteomes" id="UP001055039"/>
    </source>
</evidence>
<feature type="transmembrane region" description="Helical" evidence="2">
    <location>
        <begin position="105"/>
        <end position="125"/>
    </location>
</feature>
<keyword evidence="2" id="KW-1133">Transmembrane helix</keyword>
<reference evidence="3" key="2">
    <citation type="submission" date="2021-08" db="EMBL/GenBank/DDBJ databases">
        <authorList>
            <person name="Tani A."/>
            <person name="Ola A."/>
            <person name="Ogura Y."/>
            <person name="Katsura K."/>
            <person name="Hayashi T."/>
        </authorList>
    </citation>
    <scope>NUCLEOTIDE SEQUENCE</scope>
    <source>
        <strain evidence="3">NBRC 15686</strain>
    </source>
</reference>
<feature type="transmembrane region" description="Helical" evidence="2">
    <location>
        <begin position="31"/>
        <end position="53"/>
    </location>
</feature>
<feature type="region of interest" description="Disordered" evidence="1">
    <location>
        <begin position="1"/>
        <end position="23"/>
    </location>
</feature>
<keyword evidence="2" id="KW-0812">Transmembrane</keyword>
<evidence type="ECO:0000256" key="1">
    <source>
        <dbReference type="SAM" id="MobiDB-lite"/>
    </source>
</evidence>
<gene>
    <name evidence="3" type="ORF">LNAOJCKE_0778</name>
</gene>
<keyword evidence="4" id="KW-1185">Reference proteome</keyword>
<dbReference type="EMBL" id="BPRC01000001">
    <property type="protein sequence ID" value="GJE63581.1"/>
    <property type="molecule type" value="Genomic_DNA"/>
</dbReference>
<dbReference type="Proteomes" id="UP001055039">
    <property type="component" value="Unassembled WGS sequence"/>
</dbReference>
<evidence type="ECO:0000256" key="2">
    <source>
        <dbReference type="SAM" id="Phobius"/>
    </source>
</evidence>
<name>A0ABQ4U8F3_9HYPH</name>
<protein>
    <recommendedName>
        <fullName evidence="5">DUF1109 domain-containing protein</fullName>
    </recommendedName>
</protein>
<evidence type="ECO:0008006" key="5">
    <source>
        <dbReference type="Google" id="ProtNLM"/>
    </source>
</evidence>
<reference evidence="3" key="1">
    <citation type="journal article" date="2021" name="Front. Microbiol.">
        <title>Comprehensive Comparative Genomics and Phenotyping of Methylobacterium Species.</title>
        <authorList>
            <person name="Alessa O."/>
            <person name="Ogura Y."/>
            <person name="Fujitani Y."/>
            <person name="Takami H."/>
            <person name="Hayashi T."/>
            <person name="Sahin N."/>
            <person name="Tani A."/>
        </authorList>
    </citation>
    <scope>NUCLEOTIDE SEQUENCE</scope>
    <source>
        <strain evidence="3">NBRC 15686</strain>
    </source>
</reference>
<accession>A0ABQ4U8F3</accession>
<organism evidence="3 4">
    <name type="scientific">Methylorubrum aminovorans</name>
    <dbReference type="NCBI Taxonomy" id="269069"/>
    <lineage>
        <taxon>Bacteria</taxon>
        <taxon>Pseudomonadati</taxon>
        <taxon>Pseudomonadota</taxon>
        <taxon>Alphaproteobacteria</taxon>
        <taxon>Hyphomicrobiales</taxon>
        <taxon>Methylobacteriaceae</taxon>
        <taxon>Methylorubrum</taxon>
    </lineage>
</organism>
<evidence type="ECO:0000313" key="3">
    <source>
        <dbReference type="EMBL" id="GJE63581.1"/>
    </source>
</evidence>